<keyword evidence="8 12" id="KW-0863">Zinc-finger</keyword>
<dbReference type="InterPro" id="IPR038765">
    <property type="entry name" value="Papain-like_cys_pep_sf"/>
</dbReference>
<evidence type="ECO:0000256" key="5">
    <source>
        <dbReference type="ARBA" id="ARBA00022664"/>
    </source>
</evidence>
<reference evidence="15" key="1">
    <citation type="submission" date="2021-02" db="EMBL/GenBank/DDBJ databases">
        <authorList>
            <person name="Nowell W R."/>
        </authorList>
    </citation>
    <scope>NUCLEOTIDE SEQUENCE</scope>
</reference>
<comment type="catalytic activity">
    <reaction evidence="1">
        <text>Thiol-dependent hydrolysis of ester, thioester, amide, peptide and isopeptide bonds formed by the C-terminal Gly of ubiquitin (a 76-residue protein attached to proteins as an intracellular targeting signal).</text>
        <dbReference type="EC" id="3.4.19.12"/>
    </reaction>
</comment>
<keyword evidence="11" id="KW-0539">Nucleus</keyword>
<evidence type="ECO:0000256" key="9">
    <source>
        <dbReference type="ARBA" id="ARBA00022833"/>
    </source>
</evidence>
<dbReference type="PROSITE" id="PS50271">
    <property type="entry name" value="ZF_UBP"/>
    <property type="match status" value="1"/>
</dbReference>
<dbReference type="InterPro" id="IPR033809">
    <property type="entry name" value="USP39"/>
</dbReference>
<evidence type="ECO:0000313" key="15">
    <source>
        <dbReference type="EMBL" id="CAF4207004.1"/>
    </source>
</evidence>
<dbReference type="Pfam" id="PF02148">
    <property type="entry name" value="zf-UBP"/>
    <property type="match status" value="1"/>
</dbReference>
<gene>
    <name evidence="15" type="ORF">UXM345_LOCUS28335</name>
</gene>
<dbReference type="SUPFAM" id="SSF54001">
    <property type="entry name" value="Cysteine proteinases"/>
    <property type="match status" value="1"/>
</dbReference>
<dbReference type="GO" id="GO:0004843">
    <property type="term" value="F:cysteine-type deubiquitinase activity"/>
    <property type="evidence" value="ECO:0007669"/>
    <property type="project" value="UniProtKB-EC"/>
</dbReference>
<comment type="caution">
    <text evidence="15">The sequence shown here is derived from an EMBL/GenBank/DDBJ whole genome shotgun (WGS) entry which is preliminary data.</text>
</comment>
<dbReference type="Proteomes" id="UP000663842">
    <property type="component" value="Unassembled WGS sequence"/>
</dbReference>
<dbReference type="GO" id="GO:0000245">
    <property type="term" value="P:spliceosomal complex assembly"/>
    <property type="evidence" value="ECO:0007669"/>
    <property type="project" value="InterPro"/>
</dbReference>
<evidence type="ECO:0000256" key="11">
    <source>
        <dbReference type="ARBA" id="ARBA00023242"/>
    </source>
</evidence>
<evidence type="ECO:0000256" key="1">
    <source>
        <dbReference type="ARBA" id="ARBA00000707"/>
    </source>
</evidence>
<comment type="similarity">
    <text evidence="3">Belongs to the peptidase C19 family.</text>
</comment>
<organism evidence="15 16">
    <name type="scientific">Rotaria magnacalcarata</name>
    <dbReference type="NCBI Taxonomy" id="392030"/>
    <lineage>
        <taxon>Eukaryota</taxon>
        <taxon>Metazoa</taxon>
        <taxon>Spiralia</taxon>
        <taxon>Gnathifera</taxon>
        <taxon>Rotifera</taxon>
        <taxon>Eurotatoria</taxon>
        <taxon>Bdelloidea</taxon>
        <taxon>Philodinida</taxon>
        <taxon>Philodinidae</taxon>
        <taxon>Rotaria</taxon>
    </lineage>
</organism>
<keyword evidence="9" id="KW-0862">Zinc</keyword>
<dbReference type="Gene3D" id="3.90.70.10">
    <property type="entry name" value="Cysteine proteinases"/>
    <property type="match status" value="1"/>
</dbReference>
<dbReference type="InterPro" id="IPR028889">
    <property type="entry name" value="USP"/>
</dbReference>
<evidence type="ECO:0000256" key="4">
    <source>
        <dbReference type="ARBA" id="ARBA00012759"/>
    </source>
</evidence>
<evidence type="ECO:0000259" key="14">
    <source>
        <dbReference type="PROSITE" id="PS50271"/>
    </source>
</evidence>
<proteinExistence type="inferred from homology"/>
<evidence type="ECO:0000313" key="16">
    <source>
        <dbReference type="Proteomes" id="UP000663842"/>
    </source>
</evidence>
<dbReference type="Gene3D" id="3.30.40.10">
    <property type="entry name" value="Zinc/RING finger domain, C3HC4 (zinc finger)"/>
    <property type="match status" value="1"/>
</dbReference>
<dbReference type="GO" id="GO:0016579">
    <property type="term" value="P:protein deubiquitination"/>
    <property type="evidence" value="ECO:0007669"/>
    <property type="project" value="InterPro"/>
</dbReference>
<dbReference type="GO" id="GO:0008270">
    <property type="term" value="F:zinc ion binding"/>
    <property type="evidence" value="ECO:0007669"/>
    <property type="project" value="UniProtKB-KW"/>
</dbReference>
<evidence type="ECO:0000256" key="7">
    <source>
        <dbReference type="ARBA" id="ARBA00022728"/>
    </source>
</evidence>
<protein>
    <recommendedName>
        <fullName evidence="4">ubiquitinyl hydrolase 1</fullName>
        <ecNumber evidence="4">3.4.19.12</ecNumber>
    </recommendedName>
</protein>
<keyword evidence="10" id="KW-0508">mRNA splicing</keyword>
<evidence type="ECO:0000256" key="6">
    <source>
        <dbReference type="ARBA" id="ARBA00022723"/>
    </source>
</evidence>
<dbReference type="EC" id="3.4.19.12" evidence="4"/>
<dbReference type="CDD" id="cd02669">
    <property type="entry name" value="Peptidase_C19M"/>
    <property type="match status" value="1"/>
</dbReference>
<keyword evidence="6" id="KW-0479">Metal-binding</keyword>
<keyword evidence="5" id="KW-0507">mRNA processing</keyword>
<evidence type="ECO:0000256" key="12">
    <source>
        <dbReference type="PROSITE-ProRule" id="PRU00502"/>
    </source>
</evidence>
<evidence type="ECO:0000256" key="2">
    <source>
        <dbReference type="ARBA" id="ARBA00004123"/>
    </source>
</evidence>
<dbReference type="EMBL" id="CAJOBF010006466">
    <property type="protein sequence ID" value="CAF4207004.1"/>
    <property type="molecule type" value="Genomic_DNA"/>
</dbReference>
<comment type="subcellular location">
    <subcellularLocation>
        <location evidence="2">Nucleus</location>
    </subcellularLocation>
</comment>
<feature type="domain" description="USP" evidence="13">
    <location>
        <begin position="184"/>
        <end position="425"/>
    </location>
</feature>
<dbReference type="FunFam" id="3.30.40.10:FF:000068">
    <property type="entry name" value="U4/U6.U5 tri-snRNP-associated protein 2"/>
    <property type="match status" value="1"/>
</dbReference>
<dbReference type="PROSITE" id="PS50235">
    <property type="entry name" value="USP_3"/>
    <property type="match status" value="1"/>
</dbReference>
<dbReference type="InterPro" id="IPR050185">
    <property type="entry name" value="Ub_carboxyl-term_hydrolase"/>
</dbReference>
<keyword evidence="7" id="KW-0747">Spliceosome</keyword>
<sequence>MNDDIKQIQGIKRPYDVTPSASAGYQPVAKKKKGVPIVGTTLRELIHTSAKLESTTIDGRSRNCPYLDTINRSLLDFDFEKLCSITLSNNNVYACLVCGKYFQGRGQKSCAYTHSVEGEHHVFINLHSLQFFCLPDNYEIIDSSLDDIKYVLNPTYSKEQIEQLDRNEKMVRAYDGTLYLPGIVGLNNIKANDYCNVILQALVNVGPLRDYFLQEDNYADIRVAPGDIMINLVKRFGELVRKLWNPRNFKAHVSPHEMLQAVVKCSRKRFQITQQGDPVEFLAWFLNSLHLTLNGTKKSNSSIVYKAFQGKMKIYTRKIPPIDLSEDEKRKLLAIEEYREYDEETPYLFLSVDLPPPPLFRDEFKESIIPQVPLFQILTKFDGQTAQEHKTYKDNFLKRYEIRKLPPYLILCFRVKLPIYIEFVN</sequence>
<dbReference type="InterPro" id="IPR001394">
    <property type="entry name" value="Peptidase_C19_UCH"/>
</dbReference>
<evidence type="ECO:0000259" key="13">
    <source>
        <dbReference type="PROSITE" id="PS50235"/>
    </source>
</evidence>
<dbReference type="PANTHER" id="PTHR21646">
    <property type="entry name" value="UBIQUITIN CARBOXYL-TERMINAL HYDROLASE"/>
    <property type="match status" value="1"/>
</dbReference>
<dbReference type="SMART" id="SM00290">
    <property type="entry name" value="ZnF_UBP"/>
    <property type="match status" value="1"/>
</dbReference>
<dbReference type="Pfam" id="PF00443">
    <property type="entry name" value="UCH"/>
    <property type="match status" value="1"/>
</dbReference>
<dbReference type="GO" id="GO:0005681">
    <property type="term" value="C:spliceosomal complex"/>
    <property type="evidence" value="ECO:0007669"/>
    <property type="project" value="UniProtKB-KW"/>
</dbReference>
<dbReference type="SUPFAM" id="SSF57850">
    <property type="entry name" value="RING/U-box"/>
    <property type="match status" value="1"/>
</dbReference>
<dbReference type="AlphaFoldDB" id="A0A820C1I0"/>
<name>A0A820C1I0_9BILA</name>
<evidence type="ECO:0000256" key="3">
    <source>
        <dbReference type="ARBA" id="ARBA00009085"/>
    </source>
</evidence>
<dbReference type="PANTHER" id="PTHR21646:SF16">
    <property type="entry name" value="U4_U6.U5 TRI-SNRNP-ASSOCIATED PROTEIN 2"/>
    <property type="match status" value="1"/>
</dbReference>
<dbReference type="InterPro" id="IPR013083">
    <property type="entry name" value="Znf_RING/FYVE/PHD"/>
</dbReference>
<evidence type="ECO:0000256" key="10">
    <source>
        <dbReference type="ARBA" id="ARBA00023187"/>
    </source>
</evidence>
<accession>A0A820C1I0</accession>
<feature type="domain" description="UBP-type" evidence="14">
    <location>
        <begin position="62"/>
        <end position="159"/>
    </location>
</feature>
<dbReference type="InterPro" id="IPR001607">
    <property type="entry name" value="Znf_UBP"/>
</dbReference>
<evidence type="ECO:0000256" key="8">
    <source>
        <dbReference type="ARBA" id="ARBA00022771"/>
    </source>
</evidence>